<dbReference type="AlphaFoldDB" id="A0A7D8YMC0"/>
<dbReference type="Pfam" id="PF26639">
    <property type="entry name" value="Het-6_barrel"/>
    <property type="match status" value="1"/>
</dbReference>
<evidence type="ECO:0000259" key="1">
    <source>
        <dbReference type="Pfam" id="PF06985"/>
    </source>
</evidence>
<protein>
    <submittedName>
        <fullName evidence="2">Heterokaryon incompatibility protein 6,OR allele</fullName>
    </submittedName>
</protein>
<name>A0A7D8YMC0_9HELO</name>
<keyword evidence="3" id="KW-1185">Reference proteome</keyword>
<feature type="domain" description="Heterokaryon incompatibility" evidence="1">
    <location>
        <begin position="43"/>
        <end position="192"/>
    </location>
</feature>
<dbReference type="OrthoDB" id="3598674at2759"/>
<accession>A0A7D8YMC0</accession>
<comment type="caution">
    <text evidence="2">The sequence shown here is derived from an EMBL/GenBank/DDBJ whole genome shotgun (WGS) entry which is preliminary data.</text>
</comment>
<sequence length="739" mass="83275">MAYTELDKSQNLIRLLHLSPASSQDDTIRCRFTVALLDDEPDYEALSYTWGDVNDTRSIEVEGSSRVVSITSNLHLALKYLRFEHEERTLWVDALCINQADLKERTHQVSRMKSIYGQASQVVVWLGEAWEGCDTAMEFLRTLAEDKSLHLDPAQEPSISVHGLDTNSSQLCSHIIHLFNLPWWKRTWTVQEFVLAQKLVFQCSRYLITREMMMMANVNFWSHRKDCCMRQIYLEAPDIILASNIIESFRKLDNLDYITKRRKQGSCNILDAITLFANRREATDPRDKLYGMLGLGTGDYADLVDVDYMLAADEVCEAVVIKSVERTGKLEFLSHLFGGQNPKLPSFIPDWTRSFATGGARDPNYSHRLIRFNLFNASLNTRANWKAISRGIACSPGITFDVVTSTSSQTLPSTLDLDRIADFLKEVRRLADIEGSSEELYGHTTDSRLLALWYSLCGGVQGYMQDSIRYIQRLKGSTDLSLYTKFMAYFTASDQLRAELLDYELSHIYANINLGTNGRRFFTTRKGYFGVGHEKCEVGDLVVVLAGGNYPYVIRPVPSTDEYWAEHNLCARTSYRMLGDLYVHGIMDGEVLELGDETCYDELHTIKQRSKQHHYLPSRSSFTLEIHSHLQTLRIQSFPLTTGSGSDTNARVSSAVYTTNPPKIAFPTPLPNIETASVFLIEIPIGGSGNVGKVVTTSLTLLSNGELLQRDVQPTASKTLTQGLPLTAPMRSEITVGLA</sequence>
<evidence type="ECO:0000313" key="3">
    <source>
        <dbReference type="Proteomes" id="UP000481288"/>
    </source>
</evidence>
<proteinExistence type="predicted"/>
<evidence type="ECO:0000313" key="2">
    <source>
        <dbReference type="EMBL" id="TVY48619.1"/>
    </source>
</evidence>
<dbReference type="PANTHER" id="PTHR24148:SF73">
    <property type="entry name" value="HET DOMAIN PROTEIN (AFU_ORTHOLOGUE AFUA_8G01020)"/>
    <property type="match status" value="1"/>
</dbReference>
<dbReference type="InterPro" id="IPR052895">
    <property type="entry name" value="HetReg/Transcr_Mod"/>
</dbReference>
<reference evidence="2 3" key="1">
    <citation type="submission" date="2018-05" db="EMBL/GenBank/DDBJ databases">
        <title>Whole genome sequencing for identification of molecular markers to develop diagnostic detection tools for the regulated plant pathogen Lachnellula willkommii.</title>
        <authorList>
            <person name="Giroux E."/>
            <person name="Bilodeau G."/>
        </authorList>
    </citation>
    <scope>NUCLEOTIDE SEQUENCE [LARGE SCALE GENOMIC DNA]</scope>
    <source>
        <strain evidence="2 3">CBS 625.97</strain>
    </source>
</reference>
<dbReference type="PANTHER" id="PTHR24148">
    <property type="entry name" value="ANKYRIN REPEAT DOMAIN-CONTAINING PROTEIN 39 HOMOLOG-RELATED"/>
    <property type="match status" value="1"/>
</dbReference>
<gene>
    <name evidence="2" type="primary">het-6_0</name>
    <name evidence="2" type="ORF">LCER1_G008738</name>
</gene>
<dbReference type="InterPro" id="IPR010730">
    <property type="entry name" value="HET"/>
</dbReference>
<dbReference type="Pfam" id="PF06985">
    <property type="entry name" value="HET"/>
    <property type="match status" value="1"/>
</dbReference>
<organism evidence="2 3">
    <name type="scientific">Lachnellula cervina</name>
    <dbReference type="NCBI Taxonomy" id="1316786"/>
    <lineage>
        <taxon>Eukaryota</taxon>
        <taxon>Fungi</taxon>
        <taxon>Dikarya</taxon>
        <taxon>Ascomycota</taxon>
        <taxon>Pezizomycotina</taxon>
        <taxon>Leotiomycetes</taxon>
        <taxon>Helotiales</taxon>
        <taxon>Lachnaceae</taxon>
        <taxon>Lachnellula</taxon>
    </lineage>
</organism>
<dbReference type="Proteomes" id="UP000481288">
    <property type="component" value="Unassembled WGS sequence"/>
</dbReference>
<dbReference type="EMBL" id="QGMG01001389">
    <property type="protein sequence ID" value="TVY48619.1"/>
    <property type="molecule type" value="Genomic_DNA"/>
</dbReference>